<reference evidence="2" key="1">
    <citation type="journal article" date="2019" name="Int. J. Syst. Evol. Microbiol.">
        <title>The Global Catalogue of Microorganisms (GCM) 10K type strain sequencing project: providing services to taxonomists for standard genome sequencing and annotation.</title>
        <authorList>
            <consortium name="The Broad Institute Genomics Platform"/>
            <consortium name="The Broad Institute Genome Sequencing Center for Infectious Disease"/>
            <person name="Wu L."/>
            <person name="Ma J."/>
        </authorList>
    </citation>
    <scope>NUCLEOTIDE SEQUENCE [LARGE SCALE GENOMIC DNA]</scope>
    <source>
        <strain evidence="2">JCM 31486</strain>
    </source>
</reference>
<dbReference type="Proteomes" id="UP001597045">
    <property type="component" value="Unassembled WGS sequence"/>
</dbReference>
<accession>A0ABW3ML04</accession>
<evidence type="ECO:0000313" key="2">
    <source>
        <dbReference type="Proteomes" id="UP001597045"/>
    </source>
</evidence>
<dbReference type="EMBL" id="JBHTIS010003485">
    <property type="protein sequence ID" value="MFD1051306.1"/>
    <property type="molecule type" value="Genomic_DNA"/>
</dbReference>
<comment type="caution">
    <text evidence="1">The sequence shown here is derived from an EMBL/GenBank/DDBJ whole genome shotgun (WGS) entry which is preliminary data.</text>
</comment>
<proteinExistence type="predicted"/>
<organism evidence="1 2">
    <name type="scientific">Kibdelosporangium lantanae</name>
    <dbReference type="NCBI Taxonomy" id="1497396"/>
    <lineage>
        <taxon>Bacteria</taxon>
        <taxon>Bacillati</taxon>
        <taxon>Actinomycetota</taxon>
        <taxon>Actinomycetes</taxon>
        <taxon>Pseudonocardiales</taxon>
        <taxon>Pseudonocardiaceae</taxon>
        <taxon>Kibdelosporangium</taxon>
    </lineage>
</organism>
<keyword evidence="2" id="KW-1185">Reference proteome</keyword>
<protein>
    <submittedName>
        <fullName evidence="1">Uncharacterized protein</fullName>
    </submittedName>
</protein>
<gene>
    <name evidence="1" type="ORF">ACFQ1S_40080</name>
</gene>
<sequence length="49" mass="5576">MPSQVRGYLRADLYTDRHDLTDLRLNNHHAAHISAADMTAGVLGITWDW</sequence>
<name>A0ABW3ML04_9PSEU</name>
<evidence type="ECO:0000313" key="1">
    <source>
        <dbReference type="EMBL" id="MFD1051306.1"/>
    </source>
</evidence>